<keyword evidence="1" id="KW-0812">Transmembrane</keyword>
<keyword evidence="1" id="KW-1133">Transmembrane helix</keyword>
<accession>A0A061AQI6</accession>
<organism evidence="3">
    <name type="scientific">Cyberlindnera fabianii</name>
    <name type="common">Yeast</name>
    <name type="synonym">Hansenula fabianii</name>
    <dbReference type="NCBI Taxonomy" id="36022"/>
    <lineage>
        <taxon>Eukaryota</taxon>
        <taxon>Fungi</taxon>
        <taxon>Dikarya</taxon>
        <taxon>Ascomycota</taxon>
        <taxon>Saccharomycotina</taxon>
        <taxon>Saccharomycetes</taxon>
        <taxon>Phaffomycetales</taxon>
        <taxon>Phaffomycetaceae</taxon>
        <taxon>Cyberlindnera</taxon>
    </lineage>
</organism>
<dbReference type="EMBL" id="LK052886">
    <property type="protein sequence ID" value="CDR36941.1"/>
    <property type="molecule type" value="Genomic_DNA"/>
</dbReference>
<dbReference type="VEuPathDB" id="FungiDB:BON22_0581"/>
<evidence type="ECO:0000313" key="3">
    <source>
        <dbReference type="EMBL" id="CDR36941.1"/>
    </source>
</evidence>
<name>A0A061AQI6_CYBFA</name>
<dbReference type="AlphaFoldDB" id="A0A061AQI6"/>
<dbReference type="Gene3D" id="1.20.58.120">
    <property type="entry name" value="BAG domain"/>
    <property type="match status" value="1"/>
</dbReference>
<dbReference type="InterPro" id="IPR036533">
    <property type="entry name" value="BAG_dom_sf"/>
</dbReference>
<feature type="domain" description="BAG" evidence="2">
    <location>
        <begin position="69"/>
        <end position="146"/>
    </location>
</feature>
<dbReference type="InterPro" id="IPR003103">
    <property type="entry name" value="BAG_domain"/>
</dbReference>
<dbReference type="SUPFAM" id="SSF63491">
    <property type="entry name" value="BAG domain"/>
    <property type="match status" value="1"/>
</dbReference>
<keyword evidence="1" id="KW-0472">Membrane</keyword>
<reference evidence="3" key="1">
    <citation type="journal article" date="2014" name="Genome Announc.">
        <title>Genome sequence of the yeast Cyberlindnera fabianii (Hansenula fabianii).</title>
        <authorList>
            <person name="Freel K.C."/>
            <person name="Sarilar V."/>
            <person name="Neuveglise C."/>
            <person name="Devillers H."/>
            <person name="Friedrich A."/>
            <person name="Schacherer J."/>
        </authorList>
    </citation>
    <scope>NUCLEOTIDE SEQUENCE</scope>
    <source>
        <strain evidence="3">YJS4271</strain>
    </source>
</reference>
<evidence type="ECO:0000256" key="1">
    <source>
        <dbReference type="SAM" id="Phobius"/>
    </source>
</evidence>
<dbReference type="GO" id="GO:0051087">
    <property type="term" value="F:protein-folding chaperone binding"/>
    <property type="evidence" value="ECO:0007669"/>
    <property type="project" value="InterPro"/>
</dbReference>
<sequence length="153" mass="17996">MVDYDYTVLGVGVSALLVISTLLLLTRKPKTHIKKDKKTKSKSKSKPKLSFVEQVQLQLRECEERVRTKLEKGIRSYIEEFETLKADDKQYKFNYFQEELLKELIRLDGIELSEMNDLEKKQGLKTSRKGLIKYIQGLQKELDAFKRDHKDIQ</sequence>
<protein>
    <submittedName>
        <fullName evidence="3">CYFA0S01e05754g1_1</fullName>
    </submittedName>
</protein>
<dbReference type="PROSITE" id="PS51035">
    <property type="entry name" value="BAG"/>
    <property type="match status" value="1"/>
</dbReference>
<dbReference type="OrthoDB" id="417450at2759"/>
<dbReference type="PhylomeDB" id="A0A061AQI6"/>
<evidence type="ECO:0000259" key="2">
    <source>
        <dbReference type="PROSITE" id="PS51035"/>
    </source>
</evidence>
<feature type="transmembrane region" description="Helical" evidence="1">
    <location>
        <begin position="6"/>
        <end position="25"/>
    </location>
</feature>
<proteinExistence type="predicted"/>
<gene>
    <name evidence="3" type="ORF">CYFA0S_01e05754g</name>
</gene>
<dbReference type="Pfam" id="PF02179">
    <property type="entry name" value="BAG"/>
    <property type="match status" value="1"/>
</dbReference>